<dbReference type="AlphaFoldDB" id="A0AAP2RXZ3"/>
<evidence type="ECO:0000256" key="1">
    <source>
        <dbReference type="ARBA" id="ARBA00022679"/>
    </source>
</evidence>
<evidence type="ECO:0000313" key="6">
    <source>
        <dbReference type="Proteomes" id="UP000814126"/>
    </source>
</evidence>
<dbReference type="SUPFAM" id="SSF55729">
    <property type="entry name" value="Acyl-CoA N-acyltransferases (Nat)"/>
    <property type="match status" value="1"/>
</dbReference>
<organism evidence="5 6">
    <name type="scientific">Pseudomonas poae</name>
    <dbReference type="NCBI Taxonomy" id="200451"/>
    <lineage>
        <taxon>Bacteria</taxon>
        <taxon>Pseudomonadati</taxon>
        <taxon>Pseudomonadota</taxon>
        <taxon>Gammaproteobacteria</taxon>
        <taxon>Pseudomonadales</taxon>
        <taxon>Pseudomonadaceae</taxon>
        <taxon>Pseudomonas</taxon>
    </lineage>
</organism>
<protein>
    <submittedName>
        <fullName evidence="5">GNAT family N-acetyltransferase</fullName>
    </submittedName>
</protein>
<dbReference type="GO" id="GO:0016747">
    <property type="term" value="F:acyltransferase activity, transferring groups other than amino-acyl groups"/>
    <property type="evidence" value="ECO:0007669"/>
    <property type="project" value="InterPro"/>
</dbReference>
<dbReference type="Gene3D" id="3.40.630.30">
    <property type="match status" value="1"/>
</dbReference>
<keyword evidence="2" id="KW-0012">Acyltransferase</keyword>
<dbReference type="PANTHER" id="PTHR43792:SF8">
    <property type="entry name" value="[RIBOSOMAL PROTEIN US5]-ALANINE N-ACETYLTRANSFERASE"/>
    <property type="match status" value="1"/>
</dbReference>
<dbReference type="Proteomes" id="UP000814126">
    <property type="component" value="Unassembled WGS sequence"/>
</dbReference>
<dbReference type="EMBL" id="WJZX01000003">
    <property type="protein sequence ID" value="MCF5653874.1"/>
    <property type="molecule type" value="Genomic_DNA"/>
</dbReference>
<evidence type="ECO:0000256" key="3">
    <source>
        <dbReference type="ARBA" id="ARBA00038502"/>
    </source>
</evidence>
<dbReference type="InterPro" id="IPR016181">
    <property type="entry name" value="Acyl_CoA_acyltransferase"/>
</dbReference>
<dbReference type="InterPro" id="IPR051531">
    <property type="entry name" value="N-acetyltransferase"/>
</dbReference>
<comment type="similarity">
    <text evidence="3">Belongs to the acetyltransferase family. RimJ subfamily.</text>
</comment>
<feature type="domain" description="N-acetyltransferase" evidence="4">
    <location>
        <begin position="31"/>
        <end position="180"/>
    </location>
</feature>
<dbReference type="Pfam" id="PF13302">
    <property type="entry name" value="Acetyltransf_3"/>
    <property type="match status" value="1"/>
</dbReference>
<dbReference type="PANTHER" id="PTHR43792">
    <property type="entry name" value="GNAT FAMILY, PUTATIVE (AFU_ORTHOLOGUE AFUA_3G00765)-RELATED-RELATED"/>
    <property type="match status" value="1"/>
</dbReference>
<accession>A0AAP2RXZ3</accession>
<proteinExistence type="inferred from homology"/>
<evidence type="ECO:0000256" key="2">
    <source>
        <dbReference type="ARBA" id="ARBA00023315"/>
    </source>
</evidence>
<comment type="caution">
    <text evidence="5">The sequence shown here is derived from an EMBL/GenBank/DDBJ whole genome shotgun (WGS) entry which is preliminary data.</text>
</comment>
<reference evidence="5" key="1">
    <citation type="submission" date="2019-11" db="EMBL/GenBank/DDBJ databases">
        <title>Epiphytic Pseudomonas syringae from cherry orchards.</title>
        <authorList>
            <person name="Hulin M.T."/>
        </authorList>
    </citation>
    <scope>NUCLEOTIDE SEQUENCE</scope>
    <source>
        <strain evidence="5">PA-2-1F</strain>
    </source>
</reference>
<dbReference type="InterPro" id="IPR000182">
    <property type="entry name" value="GNAT_dom"/>
</dbReference>
<name>A0AAP2RXZ3_9PSED</name>
<evidence type="ECO:0000313" key="5">
    <source>
        <dbReference type="EMBL" id="MCF5653874.1"/>
    </source>
</evidence>
<evidence type="ECO:0000259" key="4">
    <source>
        <dbReference type="PROSITE" id="PS51186"/>
    </source>
</evidence>
<dbReference type="PROSITE" id="PS51186">
    <property type="entry name" value="GNAT"/>
    <property type="match status" value="1"/>
</dbReference>
<keyword evidence="1" id="KW-0808">Transferase</keyword>
<gene>
    <name evidence="5" type="ORF">GIV46_02470</name>
</gene>
<sequence>MRFSDIPAALLCSTHLQLAAPTIDKAAQMHRLIQDFTQPHTDFLVWAKGRNSLEDARANLQTAVDNFNADQNEYKFLIIENSSDALVGCISLFIRDLRIPHLEIGYWIGTDSMGKGYASEACALVRDLAVELFNAKRIDLTTARRNTRSIKVAERCGFECEAVLSNARVDTAGVVDDTCVYVFKGASR</sequence>